<dbReference type="KEGG" id="spsw:Sps_02947"/>
<keyword evidence="1" id="KW-0732">Signal</keyword>
<dbReference type="STRING" id="225848.Sps_02947"/>
<name>A0A1S6HRI4_9GAMM</name>
<dbReference type="PANTHER" id="PTHR12993:SF11">
    <property type="entry name" value="N-ACETYLGLUCOSAMINYL-PHOSPHATIDYLINOSITOL DE-N-ACETYLASE"/>
    <property type="match status" value="1"/>
</dbReference>
<dbReference type="Proteomes" id="UP000189545">
    <property type="component" value="Chromosome"/>
</dbReference>
<organism evidence="2 3">
    <name type="scientific">Shewanella psychrophila</name>
    <dbReference type="NCBI Taxonomy" id="225848"/>
    <lineage>
        <taxon>Bacteria</taxon>
        <taxon>Pseudomonadati</taxon>
        <taxon>Pseudomonadota</taxon>
        <taxon>Gammaproteobacteria</taxon>
        <taxon>Alteromonadales</taxon>
        <taxon>Shewanellaceae</taxon>
        <taxon>Shewanella</taxon>
    </lineage>
</organism>
<dbReference type="SUPFAM" id="SSF102588">
    <property type="entry name" value="LmbE-like"/>
    <property type="match status" value="1"/>
</dbReference>
<dbReference type="GO" id="GO:0016811">
    <property type="term" value="F:hydrolase activity, acting on carbon-nitrogen (but not peptide) bonds, in linear amides"/>
    <property type="evidence" value="ECO:0007669"/>
    <property type="project" value="TreeGrafter"/>
</dbReference>
<keyword evidence="3" id="KW-1185">Reference proteome</keyword>
<dbReference type="OrthoDB" id="116799at2"/>
<feature type="chain" id="PRO_5012210331" evidence="1">
    <location>
        <begin position="26"/>
        <end position="272"/>
    </location>
</feature>
<proteinExistence type="predicted"/>
<dbReference type="PANTHER" id="PTHR12993">
    <property type="entry name" value="N-ACETYLGLUCOSAMINYL-PHOSPHATIDYLINOSITOL DE-N-ACETYLASE-RELATED"/>
    <property type="match status" value="1"/>
</dbReference>
<sequence>MRLMFVCIMKLMKMSCIIMFLTLLACSCQLTRETKLIDTQSVVVLLAHPDDETWVSGTLAKLADLGIKVFPVYATSGDAGSDHSGQGLSGSKLAKVREQEALEAVAILGLQAPIFLRFSDGKLNQDIESLLIAVHSIIEREKPQAILTFVRGGITDNLDHKTMNILVETYFSKLGIYFGVSESQADELANSASKFALDYRVARPIDDAEVSIKVDITAYKIRKIMAMESHITQFPPVMNSAYEDYLESFPQEELVTGNNACRLILLTTQPAN</sequence>
<dbReference type="Gene3D" id="3.40.50.10320">
    <property type="entry name" value="LmbE-like"/>
    <property type="match status" value="1"/>
</dbReference>
<dbReference type="Pfam" id="PF02585">
    <property type="entry name" value="PIG-L"/>
    <property type="match status" value="1"/>
</dbReference>
<dbReference type="AlphaFoldDB" id="A0A1S6HRI4"/>
<dbReference type="EMBL" id="CP014782">
    <property type="protein sequence ID" value="AQS38094.1"/>
    <property type="molecule type" value="Genomic_DNA"/>
</dbReference>
<protein>
    <submittedName>
        <fullName evidence="2">Putative LmbE-like protein</fullName>
    </submittedName>
</protein>
<dbReference type="InterPro" id="IPR003737">
    <property type="entry name" value="GlcNAc_PI_deacetylase-related"/>
</dbReference>
<feature type="signal peptide" evidence="1">
    <location>
        <begin position="1"/>
        <end position="25"/>
    </location>
</feature>
<reference evidence="2 3" key="1">
    <citation type="submission" date="2016-03" db="EMBL/GenBank/DDBJ databases">
        <title>Complete genome sequence of Shewanella psychrophila WP2, a deep sea bacterium isolated from west Pacific sediment.</title>
        <authorList>
            <person name="Xu G."/>
            <person name="Jian H."/>
        </authorList>
    </citation>
    <scope>NUCLEOTIDE SEQUENCE [LARGE SCALE GENOMIC DNA]</scope>
    <source>
        <strain evidence="2 3">WP2</strain>
    </source>
</reference>
<dbReference type="InterPro" id="IPR024078">
    <property type="entry name" value="LmbE-like_dom_sf"/>
</dbReference>
<evidence type="ECO:0000313" key="3">
    <source>
        <dbReference type="Proteomes" id="UP000189545"/>
    </source>
</evidence>
<evidence type="ECO:0000256" key="1">
    <source>
        <dbReference type="SAM" id="SignalP"/>
    </source>
</evidence>
<evidence type="ECO:0000313" key="2">
    <source>
        <dbReference type="EMBL" id="AQS38094.1"/>
    </source>
</evidence>
<dbReference type="PROSITE" id="PS51257">
    <property type="entry name" value="PROKAR_LIPOPROTEIN"/>
    <property type="match status" value="1"/>
</dbReference>
<gene>
    <name evidence="2" type="ORF">Sps_02947</name>
</gene>
<accession>A0A1S6HRI4</accession>